<gene>
    <name evidence="8" type="ORF">E5225_17010</name>
</gene>
<dbReference type="PANTHER" id="PTHR31490:SF90">
    <property type="entry name" value="ENDO-1,4-BETA-XYLANASE A"/>
    <property type="match status" value="1"/>
</dbReference>
<feature type="region of interest" description="Disordered" evidence="5">
    <location>
        <begin position="1"/>
        <end position="24"/>
    </location>
</feature>
<reference evidence="8 9" key="1">
    <citation type="submission" date="2019-04" db="EMBL/GenBank/DDBJ databases">
        <title>Isolation and identification of Cellulomonas shaoxiangyii sp. Nov. isolated from feces of the Tibetan antelopes (Pantholops hodgsonii) in the Qinghai-Tibet plateau of China.</title>
        <authorList>
            <person name="Tian Z."/>
        </authorList>
    </citation>
    <scope>NUCLEOTIDE SEQUENCE [LARGE SCALE GENOMIC DNA]</scope>
    <source>
        <strain evidence="8 9">Z28</strain>
    </source>
</reference>
<dbReference type="Pfam" id="PF00331">
    <property type="entry name" value="Glyco_hydro_10"/>
    <property type="match status" value="1"/>
</dbReference>
<evidence type="ECO:0000256" key="4">
    <source>
        <dbReference type="ARBA" id="ARBA00023326"/>
    </source>
</evidence>
<dbReference type="EMBL" id="CP039291">
    <property type="protein sequence ID" value="QCB95008.1"/>
    <property type="molecule type" value="Genomic_DNA"/>
</dbReference>
<accession>A0A4P7SMK4</accession>
<sequence>MTGLATRRRAGAPGAGPRDGRRRAARWTGAATALVLAAVGLAAPAQAAAPDDTFEVDIRVSGRGTVTGEGSYEAGETVVLTADPGRSHVWGGWTSPELGWIGARVDSFTMPAEDVVLETTFRREMAPLKHVYRDHFDVGNIYSGPQTYAAGSPNSATVERHYNVMTAENNMKPDQLLPNDNIDPETGEFTFDFAAADAFVDQTLARGMKVHGHVLVWHGQSPARINSGTTGGTRAQARANMERYIQEVLTHFRGRAVSWDVVNEAFVDGLAEFDPETEDWRDYLRGGPNGGWSNWYAAYANGADTAAGESPADFLYDAFVLARTYGPETRLVYNDFNVFQSEGKAQAIVAMATDLNERYAAEHPEDPRLLVETIGLQSHNYINQTPAFACSDHTRLPRLSDDAAAEWQPGACSDAASVERSLQMIIEAGMTADISELDLQVWEAWNGQPEGDDRAAYRDLTDPSVKDRISRGEFDYWVGKISNRAELERIQAQRFAEYFAVYKKYSQDINRVTFWGLTDQLSWRSTHNPLLLNSDFSEKLAAAAVADPERWLGVRRPITDTSTLEETVAEASALDLRGHTYTGKTVAAVKKALGRANAVLARGGTQAQVNEATAALADAVARLEPKGPTRPRS</sequence>
<dbReference type="PROSITE" id="PS51318">
    <property type="entry name" value="TAT"/>
    <property type="match status" value="1"/>
</dbReference>
<keyword evidence="2" id="KW-0119">Carbohydrate metabolism</keyword>
<dbReference type="KEGG" id="celz:E5225_17010"/>
<keyword evidence="3" id="KW-0326">Glycosidase</keyword>
<dbReference type="InterPro" id="IPR044846">
    <property type="entry name" value="GH10"/>
</dbReference>
<evidence type="ECO:0000313" key="9">
    <source>
        <dbReference type="Proteomes" id="UP000296469"/>
    </source>
</evidence>
<dbReference type="Gene3D" id="1.20.1270.90">
    <property type="entry name" value="AF1782-like"/>
    <property type="match status" value="1"/>
</dbReference>
<dbReference type="InterPro" id="IPR006311">
    <property type="entry name" value="TAT_signal"/>
</dbReference>
<dbReference type="InterPro" id="IPR017853">
    <property type="entry name" value="GH"/>
</dbReference>
<dbReference type="Proteomes" id="UP000296469">
    <property type="component" value="Chromosome"/>
</dbReference>
<dbReference type="SMART" id="SM00633">
    <property type="entry name" value="Glyco_10"/>
    <property type="match status" value="1"/>
</dbReference>
<dbReference type="OrthoDB" id="9815836at2"/>
<feature type="chain" id="PRO_5020584075" description="GH10 domain-containing protein" evidence="6">
    <location>
        <begin position="48"/>
        <end position="633"/>
    </location>
</feature>
<dbReference type="InterPro" id="IPR001000">
    <property type="entry name" value="GH10_dom"/>
</dbReference>
<keyword evidence="4" id="KW-0624">Polysaccharide degradation</keyword>
<organism evidence="8 9">
    <name type="scientific">Cellulomonas shaoxiangyii</name>
    <dbReference type="NCBI Taxonomy" id="2566013"/>
    <lineage>
        <taxon>Bacteria</taxon>
        <taxon>Bacillati</taxon>
        <taxon>Actinomycetota</taxon>
        <taxon>Actinomycetes</taxon>
        <taxon>Micrococcales</taxon>
        <taxon>Cellulomonadaceae</taxon>
        <taxon>Cellulomonas</taxon>
    </lineage>
</organism>
<evidence type="ECO:0000256" key="1">
    <source>
        <dbReference type="ARBA" id="ARBA00022801"/>
    </source>
</evidence>
<dbReference type="Gene3D" id="3.20.20.80">
    <property type="entry name" value="Glycosidases"/>
    <property type="match status" value="1"/>
</dbReference>
<dbReference type="PANTHER" id="PTHR31490">
    <property type="entry name" value="GLYCOSYL HYDROLASE"/>
    <property type="match status" value="1"/>
</dbReference>
<dbReference type="PROSITE" id="PS51760">
    <property type="entry name" value="GH10_2"/>
    <property type="match status" value="1"/>
</dbReference>
<dbReference type="Pfam" id="PF18998">
    <property type="entry name" value="Flg_new_2"/>
    <property type="match status" value="1"/>
</dbReference>
<evidence type="ECO:0000313" key="8">
    <source>
        <dbReference type="EMBL" id="QCB95008.1"/>
    </source>
</evidence>
<feature type="domain" description="GH10" evidence="7">
    <location>
        <begin position="122"/>
        <end position="548"/>
    </location>
</feature>
<dbReference type="InterPro" id="IPR044060">
    <property type="entry name" value="Bacterial_rp_domain"/>
</dbReference>
<keyword evidence="9" id="KW-1185">Reference proteome</keyword>
<feature type="signal peptide" evidence="6">
    <location>
        <begin position="1"/>
        <end position="47"/>
    </location>
</feature>
<evidence type="ECO:0000256" key="2">
    <source>
        <dbReference type="ARBA" id="ARBA00023277"/>
    </source>
</evidence>
<dbReference type="SUPFAM" id="SSF51445">
    <property type="entry name" value="(Trans)glycosidases"/>
    <property type="match status" value="1"/>
</dbReference>
<dbReference type="GO" id="GO:0004553">
    <property type="term" value="F:hydrolase activity, hydrolyzing O-glycosyl compounds"/>
    <property type="evidence" value="ECO:0007669"/>
    <property type="project" value="InterPro"/>
</dbReference>
<evidence type="ECO:0000256" key="3">
    <source>
        <dbReference type="ARBA" id="ARBA00023295"/>
    </source>
</evidence>
<feature type="compositionally biased region" description="Basic residues" evidence="5">
    <location>
        <begin position="1"/>
        <end position="10"/>
    </location>
</feature>
<evidence type="ECO:0000259" key="7">
    <source>
        <dbReference type="PROSITE" id="PS51760"/>
    </source>
</evidence>
<proteinExistence type="predicted"/>
<keyword evidence="1" id="KW-0378">Hydrolase</keyword>
<keyword evidence="6" id="KW-0732">Signal</keyword>
<evidence type="ECO:0000256" key="6">
    <source>
        <dbReference type="SAM" id="SignalP"/>
    </source>
</evidence>
<name>A0A4P7SMK4_9CELL</name>
<protein>
    <recommendedName>
        <fullName evidence="7">GH10 domain-containing protein</fullName>
    </recommendedName>
</protein>
<dbReference type="GO" id="GO:0000272">
    <property type="term" value="P:polysaccharide catabolic process"/>
    <property type="evidence" value="ECO:0007669"/>
    <property type="project" value="UniProtKB-KW"/>
</dbReference>
<evidence type="ECO:0000256" key="5">
    <source>
        <dbReference type="SAM" id="MobiDB-lite"/>
    </source>
</evidence>
<dbReference type="AlphaFoldDB" id="A0A4P7SMK4"/>